<evidence type="ECO:0000256" key="1">
    <source>
        <dbReference type="SAM" id="Coils"/>
    </source>
</evidence>
<dbReference type="GO" id="GO:0003824">
    <property type="term" value="F:catalytic activity"/>
    <property type="evidence" value="ECO:0007669"/>
    <property type="project" value="InterPro"/>
</dbReference>
<feature type="domain" description="NB-ARC" evidence="3">
    <location>
        <begin position="335"/>
        <end position="479"/>
    </location>
</feature>
<dbReference type="InterPro" id="IPR002182">
    <property type="entry name" value="NB-ARC"/>
</dbReference>
<sequence length="1323" mass="148410">MHTAETSSGYTSGTGDSNGTGASSRSPKRRLDVREYTVGWVCALPIEHAAAAMMLDEEHEDPPHSINEDNIYTLGRILSHNVVIVCLPAGLTGTASATAAAVEMKLKFPRIQFGLLVGVGGGVPIATDIRLGDVVVSEPHPQNTNGGVVQYDFGKRSHNGFFRTGFLNRPPQHLLDAVSKLKDNHIMGKNTVPNHLAAATSLPVFARQNAGEDILFKPTYIHVEGMTCENCSKEEIIQRVPRFGQDFVIHYGTIASGNSLIRDAQTRDRLSSQLGGVICFEMEAAGLMNHFPCLVIRAERSITTLHSDSIFLQQRLLVREDILSFLMGVFYEKGSVRVALHGLPGVGKSTMARHLAYRKGDKMAVLWITASSKETIIKGFKQYARQICGERRSLSQPVSIIHQFLSKHFDGRWLLILDGLDDPNVDIGQYIFNGLPNAKVLVTTRYTQVANRIGATCVLQINPLNEGKGTVLLSKYINPISTGENSALETELPREETDARIQLVHELGGLPLAISIIGAALRDRNDIPSTSCQAYFKWRAETQDDLLAQDPEFPDYSSSVRKAFTFAFQGILSGTESDQHAASMAFFIASCENASNTADYFQLYRQLPQSPGLENIDFLKDGSFELATCKLATINMVTWSWPSNRPPFIEMHSLVKRWIERIYSDRIHSYTVPKMRLLGLHMYNNMMTDQVRESQFTTLMDEIDNLAKQNPGTVYEGWDATPDILLPLLLSSQKELLRAISLVPVGITEIRRFSRFSKTLQSEMNAAYHSNLKDIDWEIFGHKFTKYIVCMANFFCKPRLEHPKIKGWGPTLGPELYSTETLDDCGLNAFTNGIPGHRAWAAIGHTSLIQDLKMAIMTEMERSIDAYLDPNVVNQAHETLTKRSDSAIHEWIETWILDAEEIIRRTLKKVFTEHCGAGDERKHAEHHQAMTSSWDPTKAFFVVLYRVAKAGAEDYLKSSRTIHAFGTQQSNCRDAWEPITRGGLGDKGQRVLDQFWDPTGSIRLERLGDYAAKLVTYLVADSLMKAAQAGFAKAFGRSCPQNPAERLASTVFSRFSVRDIFLSLDSDSLSKADCTGLDEAENPDNYDSGELSYIQLMDDAQECVIRAMKAAYGNYNQKVSMKGGGEGDGDDAKDLVKQAIHLTMECHAKLSNAIRAIEVKPYRDHDQTNWIETNNATARARAYCAFSFRRLMFCQTVIMMASGEVGGAEFPEVRQFGRENDLLEGEYIWLEGESRQLGEVDRRKEQVNKLLEKEREHLEAECRRLEEQNRRLRGGSTLQGRDRGDLLEAECRRLEERNRRLQEENKRLRGENTLIETLINLRE</sequence>
<dbReference type="RefSeq" id="XP_067486136.1">
    <property type="nucleotide sequence ID" value="XM_067638227.1"/>
</dbReference>
<protein>
    <recommendedName>
        <fullName evidence="3">NB-ARC domain-containing protein</fullName>
    </recommendedName>
</protein>
<evidence type="ECO:0000313" key="5">
    <source>
        <dbReference type="Proteomes" id="UP000283090"/>
    </source>
</evidence>
<feature type="compositionally biased region" description="Low complexity" evidence="2">
    <location>
        <begin position="1"/>
        <end position="24"/>
    </location>
</feature>
<feature type="coiled-coil region" evidence="1">
    <location>
        <begin position="1241"/>
        <end position="1318"/>
    </location>
</feature>
<dbReference type="PANTHER" id="PTHR46082">
    <property type="entry name" value="ATP/GTP-BINDING PROTEIN-RELATED"/>
    <property type="match status" value="1"/>
</dbReference>
<evidence type="ECO:0000313" key="4">
    <source>
        <dbReference type="EMBL" id="RVD80592.1"/>
    </source>
</evidence>
<dbReference type="InterPro" id="IPR027417">
    <property type="entry name" value="P-loop_NTPase"/>
</dbReference>
<keyword evidence="1" id="KW-0175">Coiled coil</keyword>
<evidence type="ECO:0000259" key="3">
    <source>
        <dbReference type="Pfam" id="PF00931"/>
    </source>
</evidence>
<dbReference type="PRINTS" id="PR00364">
    <property type="entry name" value="DISEASERSIST"/>
</dbReference>
<dbReference type="SUPFAM" id="SSF52540">
    <property type="entry name" value="P-loop containing nucleoside triphosphate hydrolases"/>
    <property type="match status" value="1"/>
</dbReference>
<keyword evidence="5" id="KW-1185">Reference proteome</keyword>
<dbReference type="InterPro" id="IPR035994">
    <property type="entry name" value="Nucleoside_phosphorylase_sf"/>
</dbReference>
<dbReference type="OrthoDB" id="5279713at2759"/>
<dbReference type="Proteomes" id="UP000283090">
    <property type="component" value="Unassembled WGS sequence"/>
</dbReference>
<dbReference type="STRING" id="97331.A0A436ZP58"/>
<dbReference type="GO" id="GO:0043531">
    <property type="term" value="F:ADP binding"/>
    <property type="evidence" value="ECO:0007669"/>
    <property type="project" value="InterPro"/>
</dbReference>
<dbReference type="VEuPathDB" id="FungiDB:DFL_008487"/>
<dbReference type="GO" id="GO:0009116">
    <property type="term" value="P:nucleoside metabolic process"/>
    <property type="evidence" value="ECO:0007669"/>
    <property type="project" value="InterPro"/>
</dbReference>
<dbReference type="EMBL" id="SAEB01000012">
    <property type="protein sequence ID" value="RVD80592.1"/>
    <property type="molecule type" value="Genomic_DNA"/>
</dbReference>
<dbReference type="InterPro" id="IPR053137">
    <property type="entry name" value="NLR-like"/>
</dbReference>
<reference evidence="4 5" key="1">
    <citation type="submission" date="2019-01" db="EMBL/GenBank/DDBJ databases">
        <title>Intercellular communication is required for trap formation in the nematode-trapping fungus Duddingtonia flagrans.</title>
        <authorList>
            <person name="Youssar L."/>
            <person name="Wernet V."/>
            <person name="Hensel N."/>
            <person name="Hildebrandt H.-G."/>
            <person name="Fischer R."/>
        </authorList>
    </citation>
    <scope>NUCLEOTIDE SEQUENCE [LARGE SCALE GENOMIC DNA]</scope>
    <source>
        <strain evidence="4 5">CBS H-5679</strain>
    </source>
</reference>
<evidence type="ECO:0000256" key="2">
    <source>
        <dbReference type="SAM" id="MobiDB-lite"/>
    </source>
</evidence>
<dbReference type="PANTHER" id="PTHR46082:SF11">
    <property type="entry name" value="AAA+ ATPASE DOMAIN-CONTAINING PROTEIN-RELATED"/>
    <property type="match status" value="1"/>
</dbReference>
<proteinExistence type="predicted"/>
<dbReference type="SUPFAM" id="SSF53167">
    <property type="entry name" value="Purine and uridine phosphorylases"/>
    <property type="match status" value="1"/>
</dbReference>
<gene>
    <name evidence="4" type="ORF">DFL_008487</name>
</gene>
<comment type="caution">
    <text evidence="4">The sequence shown here is derived from an EMBL/GenBank/DDBJ whole genome shotgun (WGS) entry which is preliminary data.</text>
</comment>
<dbReference type="Gene3D" id="3.40.50.300">
    <property type="entry name" value="P-loop containing nucleotide triphosphate hydrolases"/>
    <property type="match status" value="1"/>
</dbReference>
<accession>A0A436ZP58</accession>
<organism evidence="4 5">
    <name type="scientific">Arthrobotrys flagrans</name>
    <name type="common">Nematode-trapping fungus</name>
    <name type="synonym">Trichothecium flagrans</name>
    <dbReference type="NCBI Taxonomy" id="97331"/>
    <lineage>
        <taxon>Eukaryota</taxon>
        <taxon>Fungi</taxon>
        <taxon>Dikarya</taxon>
        <taxon>Ascomycota</taxon>
        <taxon>Pezizomycotina</taxon>
        <taxon>Orbiliomycetes</taxon>
        <taxon>Orbiliales</taxon>
        <taxon>Orbiliaceae</taxon>
        <taxon>Arthrobotrys</taxon>
    </lineage>
</organism>
<feature type="region of interest" description="Disordered" evidence="2">
    <location>
        <begin position="1"/>
        <end position="28"/>
    </location>
</feature>
<dbReference type="Pfam" id="PF00931">
    <property type="entry name" value="NB-ARC"/>
    <property type="match status" value="1"/>
</dbReference>
<dbReference type="GeneID" id="93590798"/>
<dbReference type="Gene3D" id="3.40.50.1580">
    <property type="entry name" value="Nucleoside phosphorylase domain"/>
    <property type="match status" value="1"/>
</dbReference>
<name>A0A436ZP58_ARTFL</name>